<dbReference type="RefSeq" id="WP_013875988.1">
    <property type="nucleotide sequence ID" value="NC_015659.1"/>
</dbReference>
<dbReference type="InterPro" id="IPR050738">
    <property type="entry name" value="Sulfatase"/>
</dbReference>
<feature type="domain" description="Sulfatase N-terminal" evidence="2">
    <location>
        <begin position="2"/>
        <end position="334"/>
    </location>
</feature>
<dbReference type="InterPro" id="IPR017850">
    <property type="entry name" value="Alkaline_phosphatase_core_sf"/>
</dbReference>
<dbReference type="GO" id="GO:0004065">
    <property type="term" value="F:arylsulfatase activity"/>
    <property type="evidence" value="ECO:0007669"/>
    <property type="project" value="TreeGrafter"/>
</dbReference>
<dbReference type="CDD" id="cd16148">
    <property type="entry name" value="sulfatase_like"/>
    <property type="match status" value="1"/>
</dbReference>
<dbReference type="Gene3D" id="3.40.720.10">
    <property type="entry name" value="Alkaline Phosphatase, subunit A"/>
    <property type="match status" value="1"/>
</dbReference>
<sequence>MNTILITVDALRADHLGQYGYDRDTMPVLDRLSDGGTRFENAFANGPYTRISIPSIHTSVRLAHSDLDSFPTISGRLNASGIDTACIGTRTGFKSAEGDLHFDTYVTLGRDDYHDESQEQQSVLSKLEERVTTAAGAALKSTPRLYNAAQRAYDLAPTGGSFSYKGYTSAAEVTDTTLEWLSEQDGDFFLWLHYMEGHRPYGVHDTDPEYTDPVDNDRIRELMKKAGTEPENVTADERKLLVDLYDSDLRYCSQHLDRLVDGLEELGIWDTTNLVFTSDHGEEFGEHGYYFHRNLPYDELLHVPLLVRSPATADQPETIAEQRELIDIAPTILDFHDATVPDVFEGQNLFTGDSRNVISSGSQSHPTPAISARWDGYKYLYTPDQEYLFDLGADPGQTDNLASELPDICDDYRSQIPEMYFDERATKEQLRDPEDEADRERLEALGYLETKS</sequence>
<accession>F8DEL3</accession>
<evidence type="ECO:0000313" key="3">
    <source>
        <dbReference type="EMBL" id="AEH39450.1"/>
    </source>
</evidence>
<dbReference type="Proteomes" id="UP000006794">
    <property type="component" value="Plasmid pHALXA03"/>
</dbReference>
<dbReference type="OrthoDB" id="154954at2157"/>
<comment type="similarity">
    <text evidence="1">Belongs to the sulfatase family.</text>
</comment>
<dbReference type="Pfam" id="PF00884">
    <property type="entry name" value="Sulfatase"/>
    <property type="match status" value="1"/>
</dbReference>
<reference evidence="4" key="1">
    <citation type="journal article" date="2012" name="Stand. Genomic Sci.">
        <title>Complete genome sequence of Halopiger xanaduensis type strain (SH-6(T)).</title>
        <authorList>
            <person name="Anderson I."/>
            <person name="Tindall B.J."/>
            <person name="Rohde M."/>
            <person name="Lucas S."/>
            <person name="Han J."/>
            <person name="Lapidus A."/>
            <person name="Cheng J.F."/>
            <person name="Goodwin L."/>
            <person name="Pitluck S."/>
            <person name="Peters L."/>
            <person name="Pati A."/>
            <person name="Mikhailova N."/>
            <person name="Pagani I."/>
            <person name="Teshima H."/>
            <person name="Han C."/>
            <person name="Tapia R."/>
            <person name="Land M."/>
            <person name="Woyke T."/>
            <person name="Klenk H.P."/>
            <person name="Kyrpides N."/>
            <person name="Ivanova N."/>
        </authorList>
    </citation>
    <scope>NUCLEOTIDE SEQUENCE [LARGE SCALE GENOMIC DNA]</scope>
    <source>
        <strain evidence="4">DSM 18323 / JCM 14033 / SH-6</strain>
        <plasmid evidence="4">Plasmid pHALXA03</plasmid>
    </source>
</reference>
<gene>
    <name evidence="3" type="ordered locus">Halxa_0210</name>
</gene>
<dbReference type="PANTHER" id="PTHR42693:SF33">
    <property type="entry name" value="ARYLSULFATASE"/>
    <property type="match status" value="1"/>
</dbReference>
<protein>
    <submittedName>
        <fullName evidence="3">Sulfatase</fullName>
    </submittedName>
</protein>
<dbReference type="KEGG" id="hxa:Halxa_0210"/>
<organism evidence="3 4">
    <name type="scientific">Halopiger xanaduensis (strain DSM 18323 / JCM 14033 / SH-6)</name>
    <dbReference type="NCBI Taxonomy" id="797210"/>
    <lineage>
        <taxon>Archaea</taxon>
        <taxon>Methanobacteriati</taxon>
        <taxon>Methanobacteriota</taxon>
        <taxon>Stenosarchaea group</taxon>
        <taxon>Halobacteria</taxon>
        <taxon>Halobacteriales</taxon>
        <taxon>Natrialbaceae</taxon>
        <taxon>Halopiger</taxon>
    </lineage>
</organism>
<keyword evidence="4" id="KW-1185">Reference proteome</keyword>
<dbReference type="EMBL" id="CP002842">
    <property type="protein sequence ID" value="AEH39450.1"/>
    <property type="molecule type" value="Genomic_DNA"/>
</dbReference>
<name>F8DEL3_HALXS</name>
<dbReference type="HOGENOM" id="CLU_006332_14_1_2"/>
<evidence type="ECO:0000313" key="4">
    <source>
        <dbReference type="Proteomes" id="UP000006794"/>
    </source>
</evidence>
<dbReference type="InterPro" id="IPR000917">
    <property type="entry name" value="Sulfatase_N"/>
</dbReference>
<geneLocation type="plasmid" evidence="3 4">
    <name>pHALXA03</name>
</geneLocation>
<proteinExistence type="inferred from homology"/>
<evidence type="ECO:0000259" key="2">
    <source>
        <dbReference type="Pfam" id="PF00884"/>
    </source>
</evidence>
<dbReference type="PANTHER" id="PTHR42693">
    <property type="entry name" value="ARYLSULFATASE FAMILY MEMBER"/>
    <property type="match status" value="1"/>
</dbReference>
<dbReference type="SUPFAM" id="SSF53649">
    <property type="entry name" value="Alkaline phosphatase-like"/>
    <property type="match status" value="1"/>
</dbReference>
<dbReference type="AlphaFoldDB" id="F8DEL3"/>
<dbReference type="GeneID" id="10795564"/>
<keyword evidence="3" id="KW-0614">Plasmid</keyword>
<evidence type="ECO:0000256" key="1">
    <source>
        <dbReference type="ARBA" id="ARBA00008779"/>
    </source>
</evidence>